<keyword evidence="3" id="KW-1185">Reference proteome</keyword>
<dbReference type="EnsemblMetazoa" id="ADIR014482-RB">
    <property type="protein sequence ID" value="ADIR014482-PB"/>
    <property type="gene ID" value="ADIR014482"/>
</dbReference>
<reference evidence="3" key="1">
    <citation type="submission" date="2013-03" db="EMBL/GenBank/DDBJ databases">
        <title>The Genome Sequence of Anopheles dirus WRAIR2.</title>
        <authorList>
            <consortium name="The Broad Institute Genomics Platform"/>
            <person name="Neafsey D.E."/>
            <person name="Walton C."/>
            <person name="Walker B."/>
            <person name="Young S.K."/>
            <person name="Zeng Q."/>
            <person name="Gargeya S."/>
            <person name="Fitzgerald M."/>
            <person name="Haas B."/>
            <person name="Abouelleil A."/>
            <person name="Allen A.W."/>
            <person name="Alvarado L."/>
            <person name="Arachchi H.M."/>
            <person name="Berlin A.M."/>
            <person name="Chapman S.B."/>
            <person name="Gainer-Dewar J."/>
            <person name="Goldberg J."/>
            <person name="Griggs A."/>
            <person name="Gujja S."/>
            <person name="Hansen M."/>
            <person name="Howarth C."/>
            <person name="Imamovic A."/>
            <person name="Ireland A."/>
            <person name="Larimer J."/>
            <person name="McCowan C."/>
            <person name="Murphy C."/>
            <person name="Pearson M."/>
            <person name="Poon T.W."/>
            <person name="Priest M."/>
            <person name="Roberts A."/>
            <person name="Saif S."/>
            <person name="Shea T."/>
            <person name="Sisk P."/>
            <person name="Sykes S."/>
            <person name="Wortman J."/>
            <person name="Nusbaum C."/>
            <person name="Birren B."/>
        </authorList>
    </citation>
    <scope>NUCLEOTIDE SEQUENCE [LARGE SCALE GENOMIC DNA]</scope>
    <source>
        <strain evidence="3">WRAIR2</strain>
    </source>
</reference>
<dbReference type="VEuPathDB" id="VectorBase:ADIR014482"/>
<proteinExistence type="predicted"/>
<name>A0A182NX93_9DIPT</name>
<evidence type="ECO:0000256" key="1">
    <source>
        <dbReference type="SAM" id="MobiDB-lite"/>
    </source>
</evidence>
<dbReference type="AlphaFoldDB" id="A0A182NX93"/>
<feature type="compositionally biased region" description="Basic and acidic residues" evidence="1">
    <location>
        <begin position="11"/>
        <end position="25"/>
    </location>
</feature>
<organism evidence="2 3">
    <name type="scientific">Anopheles dirus</name>
    <dbReference type="NCBI Taxonomy" id="7168"/>
    <lineage>
        <taxon>Eukaryota</taxon>
        <taxon>Metazoa</taxon>
        <taxon>Ecdysozoa</taxon>
        <taxon>Arthropoda</taxon>
        <taxon>Hexapoda</taxon>
        <taxon>Insecta</taxon>
        <taxon>Pterygota</taxon>
        <taxon>Neoptera</taxon>
        <taxon>Endopterygota</taxon>
        <taxon>Diptera</taxon>
        <taxon>Nematocera</taxon>
        <taxon>Culicoidea</taxon>
        <taxon>Culicidae</taxon>
        <taxon>Anophelinae</taxon>
        <taxon>Anopheles</taxon>
    </lineage>
</organism>
<sequence>MEEMAMQGNMAEKRKFENDDDKHDIHPSAIQRQSSIHGHTYHQHLALVIMLRTYKMHKEKQSIVYNITLEDATGGKFDDIVLRYNLRNGKNGAIYMQCKH</sequence>
<evidence type="ECO:0000313" key="3">
    <source>
        <dbReference type="Proteomes" id="UP000075884"/>
    </source>
</evidence>
<protein>
    <submittedName>
        <fullName evidence="2">Uncharacterized protein</fullName>
    </submittedName>
</protein>
<reference evidence="2" key="2">
    <citation type="submission" date="2020-05" db="UniProtKB">
        <authorList>
            <consortium name="EnsemblMetazoa"/>
        </authorList>
    </citation>
    <scope>IDENTIFICATION</scope>
    <source>
        <strain evidence="2">WRAIR2</strain>
    </source>
</reference>
<accession>A0A182NX93</accession>
<feature type="region of interest" description="Disordered" evidence="1">
    <location>
        <begin position="1"/>
        <end position="25"/>
    </location>
</feature>
<dbReference type="Proteomes" id="UP000075884">
    <property type="component" value="Unassembled WGS sequence"/>
</dbReference>
<evidence type="ECO:0000313" key="2">
    <source>
        <dbReference type="EnsemblMetazoa" id="ADIR014482-PB"/>
    </source>
</evidence>